<evidence type="ECO:0000256" key="1">
    <source>
        <dbReference type="SAM" id="MobiDB-lite"/>
    </source>
</evidence>
<sequence length="380" mass="45735">MADEENVYVTKSGRTTKQKFKNYNFTGKKDQNQSTNMPVLPDDRVTEREAARAREIQEERENLNRMRQQLEDERRAFENQRAERQQTVQNIETNQGRPGVSAEEISTIISNVQNFNIDIRMPKFTNESELNPMRFLEGVERFCRVKNVKDDRKLLLIENALEGRASLWFEMQEGIQNYEEFKKRFLEEFYSVPARVKFQSEWVERRYEGKDSLQTYFYSQRKETKYFIPELTDYEINYKIIRQYPAWIKENLATIDKKNTTLIGQTLADLDEIRDERKRDQKSFRENYHPAAPKMKMINAYNPNLPYRFSERDNSRYRRETNYPSQSNYPRFGNRREDQNNQFRMPDIRFPPPVQPYGFPSVDNFDVYENGQDGRKRHLN</sequence>
<feature type="compositionally biased region" description="Basic and acidic residues" evidence="1">
    <location>
        <begin position="41"/>
        <end position="52"/>
    </location>
</feature>
<feature type="region of interest" description="Disordered" evidence="1">
    <location>
        <begin position="1"/>
        <end position="52"/>
    </location>
</feature>
<protein>
    <recommendedName>
        <fullName evidence="3">Retrotransposon gag domain-containing protein</fullName>
    </recommendedName>
</protein>
<organism evidence="2">
    <name type="scientific">Glypta fumiferanae</name>
    <dbReference type="NCBI Taxonomy" id="389681"/>
    <lineage>
        <taxon>Eukaryota</taxon>
        <taxon>Metazoa</taxon>
        <taxon>Ecdysozoa</taxon>
        <taxon>Arthropoda</taxon>
        <taxon>Hexapoda</taxon>
        <taxon>Insecta</taxon>
        <taxon>Pterygota</taxon>
        <taxon>Neoptera</taxon>
        <taxon>Endopterygota</taxon>
        <taxon>Hymenoptera</taxon>
        <taxon>Apocrita</taxon>
        <taxon>Ichneumonoidea</taxon>
        <taxon>Ichneumonidae</taxon>
        <taxon>Banchinae</taxon>
        <taxon>Glypta</taxon>
    </lineage>
</organism>
<reference evidence="2" key="1">
    <citation type="journal article" date="2015" name="J. Virol.">
        <title>Genomic and Proteomic Analyses Indicate that Banchine and Campoplegine Polydnaviruses Have Similar, if Not Identical, Viral Ancestors.</title>
        <authorList>
            <person name="Beliveau C."/>
            <person name="Cohen A."/>
            <person name="Stewart D."/>
            <person name="Periquet G."/>
            <person name="Djoumad A."/>
            <person name="Kuhn L."/>
            <person name="Stoltz D."/>
            <person name="Volkoff A.-N."/>
            <person name="Herniou E."/>
            <person name="Drezen J.-M."/>
            <person name="Cusson M."/>
        </authorList>
    </citation>
    <scope>NUCLEOTIDE SEQUENCE</scope>
</reference>
<accession>A0A0F6Y991</accession>
<name>A0A0F6Y991_9HYME</name>
<feature type="region of interest" description="Disordered" evidence="1">
    <location>
        <begin position="313"/>
        <end position="380"/>
    </location>
</feature>
<proteinExistence type="predicted"/>
<evidence type="ECO:0000313" key="2">
    <source>
        <dbReference type="EMBL" id="AKD28119.1"/>
    </source>
</evidence>
<evidence type="ECO:0008006" key="3">
    <source>
        <dbReference type="Google" id="ProtNLM"/>
    </source>
</evidence>
<dbReference type="AlphaFoldDB" id="A0A0F6Y991"/>
<dbReference type="EMBL" id="KP706801">
    <property type="protein sequence ID" value="AKD28119.1"/>
    <property type="molecule type" value="Genomic_DNA"/>
</dbReference>